<organism evidence="1 2">
    <name type="scientific">Dorcoceras hygrometricum</name>
    <dbReference type="NCBI Taxonomy" id="472368"/>
    <lineage>
        <taxon>Eukaryota</taxon>
        <taxon>Viridiplantae</taxon>
        <taxon>Streptophyta</taxon>
        <taxon>Embryophyta</taxon>
        <taxon>Tracheophyta</taxon>
        <taxon>Spermatophyta</taxon>
        <taxon>Magnoliopsida</taxon>
        <taxon>eudicotyledons</taxon>
        <taxon>Gunneridae</taxon>
        <taxon>Pentapetalae</taxon>
        <taxon>asterids</taxon>
        <taxon>lamiids</taxon>
        <taxon>Lamiales</taxon>
        <taxon>Gesneriaceae</taxon>
        <taxon>Didymocarpoideae</taxon>
        <taxon>Trichosporeae</taxon>
        <taxon>Loxocarpinae</taxon>
        <taxon>Dorcoceras</taxon>
    </lineage>
</organism>
<dbReference type="Proteomes" id="UP000250235">
    <property type="component" value="Unassembled WGS sequence"/>
</dbReference>
<proteinExistence type="predicted"/>
<reference evidence="1 2" key="1">
    <citation type="journal article" date="2015" name="Proc. Natl. Acad. Sci. U.S.A.">
        <title>The resurrection genome of Boea hygrometrica: A blueprint for survival of dehydration.</title>
        <authorList>
            <person name="Xiao L."/>
            <person name="Yang G."/>
            <person name="Zhang L."/>
            <person name="Yang X."/>
            <person name="Zhao S."/>
            <person name="Ji Z."/>
            <person name="Zhou Q."/>
            <person name="Hu M."/>
            <person name="Wang Y."/>
            <person name="Chen M."/>
            <person name="Xu Y."/>
            <person name="Jin H."/>
            <person name="Xiao X."/>
            <person name="Hu G."/>
            <person name="Bao F."/>
            <person name="Hu Y."/>
            <person name="Wan P."/>
            <person name="Li L."/>
            <person name="Deng X."/>
            <person name="Kuang T."/>
            <person name="Xiang C."/>
            <person name="Zhu J.K."/>
            <person name="Oliver M.J."/>
            <person name="He Y."/>
        </authorList>
    </citation>
    <scope>NUCLEOTIDE SEQUENCE [LARGE SCALE GENOMIC DNA]</scope>
    <source>
        <strain evidence="2">cv. XS01</strain>
    </source>
</reference>
<dbReference type="AlphaFoldDB" id="A0A2Z7ARR3"/>
<sequence length="420" mass="47547">MAIESLTTLDLPMVVDSIGIYEMKGPYYTLTMTDWFLQALSVIPMGSWVDVARHFTMLRWIDQKMCFLIHNELTILVLATPGTKFLKFRCAPGARSGSDAGRQQITFGSGIEIRKEDWYKASLPQIEVVDKVKAPLVEKDEIKGHPAREMFSLICSDIEFLVLIRKKVIEEISSLFSSFSLRLLEILELVSDIAAKEEQKLAWAETDSLQTAVSRHLYIIAKRLILLNEAWPVIEGADKWVRECKTTTSCEQQQLSQRPFVDAFAPICIFVEPVQDLGSQPPFIRTWGWARVCVYIVQFNLFGHLFPVGTYNLCTDIVAVGPVVDRSAVPKRILNVFSIVYKVSMTFRVVRTNQYNQDLGLIHSTNGNHLESPNEGSSTDHQFLGVHCGRGSSDRVSTEAVHIKSSSETFLKRKKGRRRI</sequence>
<dbReference type="EMBL" id="KV014468">
    <property type="protein sequence ID" value="KZV22079.1"/>
    <property type="molecule type" value="Genomic_DNA"/>
</dbReference>
<keyword evidence="2" id="KW-1185">Reference proteome</keyword>
<evidence type="ECO:0000313" key="1">
    <source>
        <dbReference type="EMBL" id="KZV22079.1"/>
    </source>
</evidence>
<name>A0A2Z7ARR3_9LAMI</name>
<evidence type="ECO:0000313" key="2">
    <source>
        <dbReference type="Proteomes" id="UP000250235"/>
    </source>
</evidence>
<protein>
    <submittedName>
        <fullName evidence="1">Uncharacterized protein</fullName>
    </submittedName>
</protein>
<gene>
    <name evidence="1" type="ORF">F511_28320</name>
</gene>
<accession>A0A2Z7ARR3</accession>